<dbReference type="Proteomes" id="UP000245720">
    <property type="component" value="Unassembled WGS sequence"/>
</dbReference>
<evidence type="ECO:0000313" key="9">
    <source>
        <dbReference type="Proteomes" id="UP000245720"/>
    </source>
</evidence>
<dbReference type="GO" id="GO:0006631">
    <property type="term" value="P:fatty acid metabolic process"/>
    <property type="evidence" value="ECO:0007669"/>
    <property type="project" value="InterPro"/>
</dbReference>
<dbReference type="Pfam" id="PF02737">
    <property type="entry name" value="3HCDH_N"/>
    <property type="match status" value="1"/>
</dbReference>
<dbReference type="Gene3D" id="3.40.50.720">
    <property type="entry name" value="NAD(P)-binding Rossmann-like Domain"/>
    <property type="match status" value="1"/>
</dbReference>
<comment type="caution">
    <text evidence="8">The sequence shown here is derived from an EMBL/GenBank/DDBJ whole genome shotgun (WGS) entry which is preliminary data.</text>
</comment>
<dbReference type="GO" id="GO:0070403">
    <property type="term" value="F:NAD+ binding"/>
    <property type="evidence" value="ECO:0007669"/>
    <property type="project" value="InterPro"/>
</dbReference>
<evidence type="ECO:0000256" key="5">
    <source>
        <dbReference type="PIRSR" id="PIRSR000105-2"/>
    </source>
</evidence>
<evidence type="ECO:0000256" key="4">
    <source>
        <dbReference type="PIRSR" id="PIRSR000105-1"/>
    </source>
</evidence>
<feature type="binding site" evidence="5">
    <location>
        <position position="118"/>
    </location>
    <ligand>
        <name>NAD(+)</name>
        <dbReference type="ChEBI" id="CHEBI:57540"/>
    </ligand>
</feature>
<dbReference type="InterPro" id="IPR013328">
    <property type="entry name" value="6PGD_dom2"/>
</dbReference>
<feature type="domain" description="3-hydroxyacyl-CoA dehydrogenase C-terminal" evidence="6">
    <location>
        <begin position="185"/>
        <end position="281"/>
    </location>
</feature>
<evidence type="ECO:0000259" key="6">
    <source>
        <dbReference type="Pfam" id="PF00725"/>
    </source>
</evidence>
<protein>
    <submittedName>
        <fullName evidence="8">3-hydroxybutyryl-CoA dehydrogenase</fullName>
    </submittedName>
</protein>
<feature type="binding site" evidence="5">
    <location>
        <position position="96"/>
    </location>
    <ligand>
        <name>NAD(+)</name>
        <dbReference type="ChEBI" id="CHEBI:57540"/>
    </ligand>
</feature>
<dbReference type="RefSeq" id="WP_022495050.1">
    <property type="nucleotide sequence ID" value="NZ_CAMOTJ010000004.1"/>
</dbReference>
<comment type="pathway">
    <text evidence="1">Lipid metabolism; butanoate metabolism.</text>
</comment>
<feature type="binding site" evidence="5">
    <location>
        <position position="273"/>
    </location>
    <ligand>
        <name>NAD(+)</name>
        <dbReference type="ChEBI" id="CHEBI:57540"/>
    </ligand>
</feature>
<dbReference type="SUPFAM" id="SSF48179">
    <property type="entry name" value="6-phosphogluconate dehydrogenase C-terminal domain-like"/>
    <property type="match status" value="1"/>
</dbReference>
<feature type="binding site" evidence="5">
    <location>
        <begin position="10"/>
        <end position="15"/>
    </location>
    <ligand>
        <name>NAD(+)</name>
        <dbReference type="ChEBI" id="CHEBI:57540"/>
    </ligand>
</feature>
<dbReference type="InterPro" id="IPR036291">
    <property type="entry name" value="NAD(P)-bd_dom_sf"/>
</dbReference>
<dbReference type="GO" id="GO:0016616">
    <property type="term" value="F:oxidoreductase activity, acting on the CH-OH group of donors, NAD or NADP as acceptor"/>
    <property type="evidence" value="ECO:0007669"/>
    <property type="project" value="InterPro"/>
</dbReference>
<dbReference type="InterPro" id="IPR006176">
    <property type="entry name" value="3-OHacyl-CoA_DH_NAD-bd"/>
</dbReference>
<feature type="binding site" evidence="5">
    <location>
        <position position="142"/>
    </location>
    <ligand>
        <name>NAD(+)</name>
        <dbReference type="ChEBI" id="CHEBI:57540"/>
    </ligand>
</feature>
<reference evidence="8 9" key="1">
    <citation type="submission" date="2018-05" db="EMBL/GenBank/DDBJ databases">
        <title>The Hungate 1000. A catalogue of reference genomes from the rumen microbiome.</title>
        <authorList>
            <person name="Kelly W."/>
        </authorList>
    </citation>
    <scope>NUCLEOTIDE SEQUENCE [LARGE SCALE GENOMIC DNA]</scope>
    <source>
        <strain evidence="8 9">SAb67</strain>
    </source>
</reference>
<dbReference type="SUPFAM" id="SSF51735">
    <property type="entry name" value="NAD(P)-binding Rossmann-fold domains"/>
    <property type="match status" value="1"/>
</dbReference>
<dbReference type="Gene3D" id="1.10.1040.10">
    <property type="entry name" value="N-(1-d-carboxylethyl)-l-norvaline Dehydrogenase, domain 2"/>
    <property type="match status" value="1"/>
</dbReference>
<gene>
    <name evidence="8" type="ORF">IE37_01499</name>
</gene>
<dbReference type="PANTHER" id="PTHR48075">
    <property type="entry name" value="3-HYDROXYACYL-COA DEHYDROGENASE FAMILY PROTEIN"/>
    <property type="match status" value="1"/>
</dbReference>
<dbReference type="Pfam" id="PF00725">
    <property type="entry name" value="3HCDH"/>
    <property type="match status" value="1"/>
</dbReference>
<evidence type="ECO:0000313" key="8">
    <source>
        <dbReference type="EMBL" id="PWJ13001.1"/>
    </source>
</evidence>
<keyword evidence="5" id="KW-0520">NAD</keyword>
<dbReference type="AlphaFoldDB" id="A0A315Y151"/>
<proteinExistence type="inferred from homology"/>
<feature type="site" description="Important for catalytic activity" evidence="4">
    <location>
        <position position="139"/>
    </location>
</feature>
<dbReference type="InterPro" id="IPR006108">
    <property type="entry name" value="3HC_DH_C"/>
</dbReference>
<evidence type="ECO:0000256" key="2">
    <source>
        <dbReference type="ARBA" id="ARBA00009463"/>
    </source>
</evidence>
<comment type="similarity">
    <text evidence="2">Belongs to the 3-hydroxyacyl-CoA dehydrogenase family.</text>
</comment>
<dbReference type="InterPro" id="IPR022694">
    <property type="entry name" value="3-OHacyl-CoA_DH"/>
</dbReference>
<dbReference type="PIRSF" id="PIRSF000105">
    <property type="entry name" value="HCDH"/>
    <property type="match status" value="1"/>
</dbReference>
<name>A0A315Y151_RUMFL</name>
<dbReference type="InterPro" id="IPR008927">
    <property type="entry name" value="6-PGluconate_DH-like_C_sf"/>
</dbReference>
<evidence type="ECO:0000259" key="7">
    <source>
        <dbReference type="Pfam" id="PF02737"/>
    </source>
</evidence>
<sequence length="282" mass="31554">MEVKKVGIIGAGVMGMGIAQKMICYDKEVILVDNDASVVNSVKNRIQRNMMIARITNKDNTDIAHALSLLSVTDDYSALSGCDHIIENIPENEDMKYEVYRKLSDIVSENCICMANTSCISITKIAKWLGNSQNVIGVHFMNPVPLQKFAEVIKGNFTSDDTIEKVKSFLKEIEIDCTVINDSVGFVSNRLSHLFMNEAINLVMEGVATPEQIDQIFTEGFHHSMGPLHTADLIGLDTVMYSLNVLYQNYQDPKYRCSPLLRKMVDSGLLGRKSGKGFFEYY</sequence>
<dbReference type="OrthoDB" id="9771883at2"/>
<organism evidence="8 9">
    <name type="scientific">Ruminococcus flavefaciens</name>
    <dbReference type="NCBI Taxonomy" id="1265"/>
    <lineage>
        <taxon>Bacteria</taxon>
        <taxon>Bacillati</taxon>
        <taxon>Bacillota</taxon>
        <taxon>Clostridia</taxon>
        <taxon>Eubacteriales</taxon>
        <taxon>Oscillospiraceae</taxon>
        <taxon>Ruminococcus</taxon>
    </lineage>
</organism>
<feature type="domain" description="3-hydroxyacyl-CoA dehydrogenase NAD binding" evidence="7">
    <location>
        <begin position="5"/>
        <end position="182"/>
    </location>
</feature>
<feature type="binding site" evidence="5">
    <location>
        <position position="33"/>
    </location>
    <ligand>
        <name>NAD(+)</name>
        <dbReference type="ChEBI" id="CHEBI:57540"/>
    </ligand>
</feature>
<dbReference type="EMBL" id="QGDI01000005">
    <property type="protein sequence ID" value="PWJ13001.1"/>
    <property type="molecule type" value="Genomic_DNA"/>
</dbReference>
<keyword evidence="3" id="KW-0560">Oxidoreductase</keyword>
<feature type="binding site" evidence="5">
    <location>
        <position position="91"/>
    </location>
    <ligand>
        <name>NAD(+)</name>
        <dbReference type="ChEBI" id="CHEBI:57540"/>
    </ligand>
</feature>
<dbReference type="PANTHER" id="PTHR48075:SF5">
    <property type="entry name" value="3-HYDROXYBUTYRYL-COA DEHYDROGENASE"/>
    <property type="match status" value="1"/>
</dbReference>
<accession>A0A315Y151</accession>
<evidence type="ECO:0000256" key="1">
    <source>
        <dbReference type="ARBA" id="ARBA00005086"/>
    </source>
</evidence>
<evidence type="ECO:0000256" key="3">
    <source>
        <dbReference type="ARBA" id="ARBA00023002"/>
    </source>
</evidence>